<dbReference type="InterPro" id="IPR036389">
    <property type="entry name" value="RNase_III_sf"/>
</dbReference>
<dbReference type="GO" id="GO:0006396">
    <property type="term" value="P:RNA processing"/>
    <property type="evidence" value="ECO:0007669"/>
    <property type="project" value="InterPro"/>
</dbReference>
<dbReference type="AlphaFoldDB" id="A0AA42AVB2"/>
<protein>
    <recommendedName>
        <fullName evidence="2">RNase III domain-containing protein</fullName>
    </recommendedName>
</protein>
<sequence>MAVTGTGLVLNLVSLSVSASWDAKPIRKITNPNTIPNPSLKNPKATTIKKKELISTSDLLKLNHTNPTKTKVGKVDESHLGCERWLPDAPEIKNPRSIYNAASLAYLGDCIYELYARRHFFFPPLSVEEYNDRVMAVVRCEAQDALLKKLLADDFLSVEERDILRWGKNINTGKTKTTRRAGAAVYNRASSLETLVGHLYLTDAKRLEEIMLRMGFSTGISTQPILEENENKTK</sequence>
<keyword evidence="4" id="KW-1185">Reference proteome</keyword>
<evidence type="ECO:0000256" key="1">
    <source>
        <dbReference type="SAM" id="SignalP"/>
    </source>
</evidence>
<feature type="signal peptide" evidence="1">
    <location>
        <begin position="1"/>
        <end position="19"/>
    </location>
</feature>
<dbReference type="PANTHER" id="PTHR34276">
    <property type="entry name" value="MINI-RIBONUCLEASE 3"/>
    <property type="match status" value="1"/>
</dbReference>
<dbReference type="PANTHER" id="PTHR34276:SF1">
    <property type="entry name" value="MINI-RIBONUCLEASE 3"/>
    <property type="match status" value="1"/>
</dbReference>
<dbReference type="CDD" id="cd00593">
    <property type="entry name" value="RIBOc"/>
    <property type="match status" value="1"/>
</dbReference>
<dbReference type="Pfam" id="PF00636">
    <property type="entry name" value="Ribonuclease_3"/>
    <property type="match status" value="1"/>
</dbReference>
<evidence type="ECO:0000259" key="2">
    <source>
        <dbReference type="Pfam" id="PF00636"/>
    </source>
</evidence>
<dbReference type="GO" id="GO:0004525">
    <property type="term" value="F:ribonuclease III activity"/>
    <property type="evidence" value="ECO:0007669"/>
    <property type="project" value="InterPro"/>
</dbReference>
<name>A0AA42AVB2_PAPNU</name>
<keyword evidence="1" id="KW-0732">Signal</keyword>
<dbReference type="Gene3D" id="1.10.1520.10">
    <property type="entry name" value="Ribonuclease III domain"/>
    <property type="match status" value="1"/>
</dbReference>
<dbReference type="SUPFAM" id="SSF69065">
    <property type="entry name" value="RNase III domain-like"/>
    <property type="match status" value="1"/>
</dbReference>
<evidence type="ECO:0000313" key="3">
    <source>
        <dbReference type="EMBL" id="MCL7041954.1"/>
    </source>
</evidence>
<organism evidence="3 4">
    <name type="scientific">Papaver nudicaule</name>
    <name type="common">Iceland poppy</name>
    <dbReference type="NCBI Taxonomy" id="74823"/>
    <lineage>
        <taxon>Eukaryota</taxon>
        <taxon>Viridiplantae</taxon>
        <taxon>Streptophyta</taxon>
        <taxon>Embryophyta</taxon>
        <taxon>Tracheophyta</taxon>
        <taxon>Spermatophyta</taxon>
        <taxon>Magnoliopsida</taxon>
        <taxon>Ranunculales</taxon>
        <taxon>Papaveraceae</taxon>
        <taxon>Papaveroideae</taxon>
        <taxon>Papaver</taxon>
    </lineage>
</organism>
<comment type="caution">
    <text evidence="3">The sequence shown here is derived from an EMBL/GenBank/DDBJ whole genome shotgun (WGS) entry which is preliminary data.</text>
</comment>
<reference evidence="3" key="1">
    <citation type="submission" date="2022-03" db="EMBL/GenBank/DDBJ databases">
        <title>A functionally conserved STORR gene fusion in Papaver species that diverged 16.8 million years ago.</title>
        <authorList>
            <person name="Catania T."/>
        </authorList>
    </citation>
    <scope>NUCLEOTIDE SEQUENCE</scope>
    <source>
        <strain evidence="3">S-191538</strain>
    </source>
</reference>
<dbReference type="InterPro" id="IPR000999">
    <property type="entry name" value="RNase_III_dom"/>
</dbReference>
<dbReference type="Proteomes" id="UP001177140">
    <property type="component" value="Unassembled WGS sequence"/>
</dbReference>
<proteinExistence type="predicted"/>
<dbReference type="EMBL" id="JAJJMA010229515">
    <property type="protein sequence ID" value="MCL7041954.1"/>
    <property type="molecule type" value="Genomic_DNA"/>
</dbReference>
<feature type="chain" id="PRO_5041423547" description="RNase III domain-containing protein" evidence="1">
    <location>
        <begin position="20"/>
        <end position="234"/>
    </location>
</feature>
<evidence type="ECO:0000313" key="4">
    <source>
        <dbReference type="Proteomes" id="UP001177140"/>
    </source>
</evidence>
<gene>
    <name evidence="3" type="ORF">MKW94_011934</name>
</gene>
<accession>A0AA42AVB2</accession>
<feature type="domain" description="RNase III" evidence="2">
    <location>
        <begin position="103"/>
        <end position="203"/>
    </location>
</feature>